<feature type="compositionally biased region" description="Low complexity" evidence="1">
    <location>
        <begin position="184"/>
        <end position="195"/>
    </location>
</feature>
<feature type="region of interest" description="Disordered" evidence="1">
    <location>
        <begin position="182"/>
        <end position="201"/>
    </location>
</feature>
<reference evidence="3" key="1">
    <citation type="submission" date="2021-04" db="EMBL/GenBank/DDBJ databases">
        <title>Genome based classification of Actinospica acidithermotolerans sp. nov., an actinobacterium isolated from an Indonesian hot spring.</title>
        <authorList>
            <person name="Kusuma A.B."/>
            <person name="Putra K.E."/>
            <person name="Nafisah S."/>
            <person name="Loh J."/>
            <person name="Nouioui I."/>
            <person name="Goodfellow M."/>
        </authorList>
    </citation>
    <scope>NUCLEOTIDE SEQUENCE</scope>
    <source>
        <strain evidence="3">CSCA 57</strain>
    </source>
</reference>
<keyword evidence="2" id="KW-0812">Transmembrane</keyword>
<dbReference type="EMBL" id="JAGSOG010000007">
    <property type="protein sequence ID" value="MBR7832136.1"/>
    <property type="molecule type" value="Genomic_DNA"/>
</dbReference>
<gene>
    <name evidence="3" type="ORF">KDL01_02630</name>
</gene>
<keyword evidence="4" id="KW-1185">Reference proteome</keyword>
<dbReference type="AlphaFoldDB" id="A0A941IRB8"/>
<feature type="region of interest" description="Disordered" evidence="1">
    <location>
        <begin position="1"/>
        <end position="23"/>
    </location>
</feature>
<dbReference type="RefSeq" id="WP_212526673.1">
    <property type="nucleotide sequence ID" value="NZ_JAGSOG010000007.1"/>
</dbReference>
<evidence type="ECO:0000256" key="1">
    <source>
        <dbReference type="SAM" id="MobiDB-lite"/>
    </source>
</evidence>
<feature type="transmembrane region" description="Helical" evidence="2">
    <location>
        <begin position="85"/>
        <end position="106"/>
    </location>
</feature>
<evidence type="ECO:0000313" key="3">
    <source>
        <dbReference type="EMBL" id="MBR7832136.1"/>
    </source>
</evidence>
<name>A0A941IRB8_9ACTN</name>
<evidence type="ECO:0000313" key="4">
    <source>
        <dbReference type="Proteomes" id="UP000675781"/>
    </source>
</evidence>
<comment type="caution">
    <text evidence="3">The sequence shown here is derived from an EMBL/GenBank/DDBJ whole genome shotgun (WGS) entry which is preliminary data.</text>
</comment>
<accession>A0A941IRB8</accession>
<dbReference type="Proteomes" id="UP000675781">
    <property type="component" value="Unassembled WGS sequence"/>
</dbReference>
<protein>
    <submittedName>
        <fullName evidence="3">Uncharacterized protein</fullName>
    </submittedName>
</protein>
<keyword evidence="2" id="KW-1133">Transmembrane helix</keyword>
<proteinExistence type="predicted"/>
<keyword evidence="2" id="KW-0472">Membrane</keyword>
<sequence>MQAGDVGELGPERALEPEDAPPQVVGCPKCRRADVVAPVPAAVRRGAPIDPAQPSVRGVRGLVVCWAVTVLMGADDVSWPLTAHLPALAVVSLFALGSSSSTRDLVRRRRRVRSGRAAAVAVWNEGWFCARCGVVYFQPGYEPRNLALHEAVRPERFRREVYLAGGYEDMDVEGKPLISAPRGPAARRWWPSPSARRARRR</sequence>
<evidence type="ECO:0000256" key="2">
    <source>
        <dbReference type="SAM" id="Phobius"/>
    </source>
</evidence>
<organism evidence="3 4">
    <name type="scientific">Actinospica durhamensis</name>
    <dbReference type="NCBI Taxonomy" id="1508375"/>
    <lineage>
        <taxon>Bacteria</taxon>
        <taxon>Bacillati</taxon>
        <taxon>Actinomycetota</taxon>
        <taxon>Actinomycetes</taxon>
        <taxon>Catenulisporales</taxon>
        <taxon>Actinospicaceae</taxon>
        <taxon>Actinospica</taxon>
    </lineage>
</organism>